<feature type="domain" description="Major facilitator superfamily (MFS) profile" evidence="9">
    <location>
        <begin position="4"/>
        <end position="392"/>
    </location>
</feature>
<name>A0ABY1WU11_9GAMM</name>
<protein>
    <recommendedName>
        <fullName evidence="8">Bcr/CflA family efflux transporter</fullName>
    </recommendedName>
</protein>
<keyword evidence="7 8" id="KW-0472">Membrane</keyword>
<feature type="transmembrane region" description="Helical" evidence="8">
    <location>
        <begin position="360"/>
        <end position="379"/>
    </location>
</feature>
<dbReference type="Pfam" id="PF07690">
    <property type="entry name" value="MFS_1"/>
    <property type="match status" value="1"/>
</dbReference>
<evidence type="ECO:0000259" key="9">
    <source>
        <dbReference type="PROSITE" id="PS50850"/>
    </source>
</evidence>
<dbReference type="CDD" id="cd17320">
    <property type="entry name" value="MFS_MdfA_MDR_like"/>
    <property type="match status" value="1"/>
</dbReference>
<feature type="transmembrane region" description="Helical" evidence="8">
    <location>
        <begin position="306"/>
        <end position="324"/>
    </location>
</feature>
<evidence type="ECO:0000256" key="4">
    <source>
        <dbReference type="ARBA" id="ARBA00022475"/>
    </source>
</evidence>
<feature type="transmembrane region" description="Helical" evidence="8">
    <location>
        <begin position="336"/>
        <end position="354"/>
    </location>
</feature>
<dbReference type="SUPFAM" id="SSF103473">
    <property type="entry name" value="MFS general substrate transporter"/>
    <property type="match status" value="1"/>
</dbReference>
<dbReference type="PROSITE" id="PS50850">
    <property type="entry name" value="MFS"/>
    <property type="match status" value="1"/>
</dbReference>
<evidence type="ECO:0000256" key="5">
    <source>
        <dbReference type="ARBA" id="ARBA00022692"/>
    </source>
</evidence>
<reference evidence="11" key="1">
    <citation type="submission" date="2019-02" db="EMBL/GenBank/DDBJ databases">
        <title>Draft genome sequence of Muricauda sp. 176CP4-71.</title>
        <authorList>
            <person name="Park J.-S."/>
        </authorList>
    </citation>
    <scope>NUCLEOTIDE SEQUENCE [LARGE SCALE GENOMIC DNA]</scope>
    <source>
        <strain evidence="11">176GS2-150</strain>
    </source>
</reference>
<comment type="caution">
    <text evidence="10">The sequence shown here is derived from an EMBL/GenBank/DDBJ whole genome shotgun (WGS) entry which is preliminary data.</text>
</comment>
<evidence type="ECO:0000256" key="2">
    <source>
        <dbReference type="ARBA" id="ARBA00006236"/>
    </source>
</evidence>
<evidence type="ECO:0000256" key="7">
    <source>
        <dbReference type="ARBA" id="ARBA00023136"/>
    </source>
</evidence>
<keyword evidence="6 8" id="KW-1133">Transmembrane helix</keyword>
<evidence type="ECO:0000256" key="6">
    <source>
        <dbReference type="ARBA" id="ARBA00022989"/>
    </source>
</evidence>
<dbReference type="InterPro" id="IPR011701">
    <property type="entry name" value="MFS"/>
</dbReference>
<gene>
    <name evidence="10" type="ORF">EXY25_02155</name>
</gene>
<dbReference type="NCBIfam" id="NF008314">
    <property type="entry name" value="PRK11102.1"/>
    <property type="match status" value="1"/>
</dbReference>
<keyword evidence="5 8" id="KW-0812">Transmembrane</keyword>
<dbReference type="InterPro" id="IPR020846">
    <property type="entry name" value="MFS_dom"/>
</dbReference>
<feature type="transmembrane region" description="Helical" evidence="8">
    <location>
        <begin position="70"/>
        <end position="89"/>
    </location>
</feature>
<evidence type="ECO:0000313" key="10">
    <source>
        <dbReference type="EMBL" id="TAA48066.1"/>
    </source>
</evidence>
<keyword evidence="8" id="KW-0997">Cell inner membrane</keyword>
<keyword evidence="4" id="KW-1003">Cell membrane</keyword>
<evidence type="ECO:0000256" key="8">
    <source>
        <dbReference type="RuleBase" id="RU365088"/>
    </source>
</evidence>
<dbReference type="EMBL" id="SHLY01000001">
    <property type="protein sequence ID" value="TAA48066.1"/>
    <property type="molecule type" value="Genomic_DNA"/>
</dbReference>
<comment type="similarity">
    <text evidence="2 8">Belongs to the major facilitator superfamily. Bcr/CmlA family.</text>
</comment>
<evidence type="ECO:0000256" key="1">
    <source>
        <dbReference type="ARBA" id="ARBA00004651"/>
    </source>
</evidence>
<accession>A0ABY1WU11</accession>
<dbReference type="PANTHER" id="PTHR23502">
    <property type="entry name" value="MAJOR FACILITATOR SUPERFAMILY"/>
    <property type="match status" value="1"/>
</dbReference>
<sequence>MWRSVLLLASIVALTPLAIDMYLPAMPSMARDFSTPLSTIQGSMSTFLIGFAIGQLIHGPLTDALGRRPIALLGLTIFSLSSFYLANVTTPNEFLWVRVLQALGGASGSVVINAIITDRYRGHEAIVVRSTIIMVMTLAPMLAPTLGGMLLHFFGWRSIFVFLGAWSLMVLLWSFFALKESNKHRHALNFGNIKNNYLSVVKRPLLWPWLLGMALNSGAFFAFLTASPYVYIEVLKIDPQSFGFYFGANVVVMMLGAAFNSRLARLFGPRTVLRKAQHCQLAAISTLVICVSMDIVSLWLLVPLCAIFMGLNSFVFPNASSLLLERFSMNAGTTSALLGATQFAMGALFSIAVAQGHGDGAAPMVIAMFFGGLCAHILIGRGLKLLATGDVKQHA</sequence>
<feature type="transmembrane region" description="Helical" evidence="8">
    <location>
        <begin position="95"/>
        <end position="116"/>
    </location>
</feature>
<dbReference type="Gene3D" id="1.20.1720.10">
    <property type="entry name" value="Multidrug resistance protein D"/>
    <property type="match status" value="1"/>
</dbReference>
<feature type="transmembrane region" description="Helical" evidence="8">
    <location>
        <begin position="128"/>
        <end position="153"/>
    </location>
</feature>
<feature type="transmembrane region" description="Helical" evidence="8">
    <location>
        <begin position="159"/>
        <end position="178"/>
    </location>
</feature>
<comment type="caution">
    <text evidence="8">Lacks conserved residue(s) required for the propagation of feature annotation.</text>
</comment>
<dbReference type="RefSeq" id="WP_130565562.1">
    <property type="nucleotide sequence ID" value="NZ_SHLY01000001.1"/>
</dbReference>
<proteinExistence type="inferred from homology"/>
<keyword evidence="11" id="KW-1185">Reference proteome</keyword>
<dbReference type="InterPro" id="IPR036259">
    <property type="entry name" value="MFS_trans_sf"/>
</dbReference>
<dbReference type="NCBIfam" id="TIGR00710">
    <property type="entry name" value="efflux_Bcr_CflA"/>
    <property type="match status" value="1"/>
</dbReference>
<feature type="transmembrane region" description="Helical" evidence="8">
    <location>
        <begin position="206"/>
        <end position="230"/>
    </location>
</feature>
<dbReference type="InterPro" id="IPR004812">
    <property type="entry name" value="Efflux_drug-R_Bcr/CmlA"/>
</dbReference>
<comment type="subcellular location">
    <subcellularLocation>
        <location evidence="8">Cell inner membrane</location>
        <topology evidence="8">Multi-pass membrane protein</topology>
    </subcellularLocation>
    <subcellularLocation>
        <location evidence="1">Cell membrane</location>
        <topology evidence="1">Multi-pass membrane protein</topology>
    </subcellularLocation>
</comment>
<keyword evidence="3 8" id="KW-0813">Transport</keyword>
<feature type="transmembrane region" description="Helical" evidence="8">
    <location>
        <begin position="242"/>
        <end position="260"/>
    </location>
</feature>
<feature type="transmembrane region" description="Helical" evidence="8">
    <location>
        <begin position="40"/>
        <end position="58"/>
    </location>
</feature>
<organism evidence="10 11">
    <name type="scientific">Corallincola spongiicola</name>
    <dbReference type="NCBI Taxonomy" id="2520508"/>
    <lineage>
        <taxon>Bacteria</taxon>
        <taxon>Pseudomonadati</taxon>
        <taxon>Pseudomonadota</taxon>
        <taxon>Gammaproteobacteria</taxon>
        <taxon>Alteromonadales</taxon>
        <taxon>Psychromonadaceae</taxon>
        <taxon>Corallincola</taxon>
    </lineage>
</organism>
<dbReference type="Proteomes" id="UP000292544">
    <property type="component" value="Unassembled WGS sequence"/>
</dbReference>
<dbReference type="PANTHER" id="PTHR23502:SF132">
    <property type="entry name" value="POLYAMINE TRANSPORTER 2-RELATED"/>
    <property type="match status" value="1"/>
</dbReference>
<evidence type="ECO:0000313" key="11">
    <source>
        <dbReference type="Proteomes" id="UP000292544"/>
    </source>
</evidence>
<evidence type="ECO:0000256" key="3">
    <source>
        <dbReference type="ARBA" id="ARBA00022448"/>
    </source>
</evidence>